<feature type="region of interest" description="Disordered" evidence="5">
    <location>
        <begin position="183"/>
        <end position="424"/>
    </location>
</feature>
<evidence type="ECO:0000256" key="1">
    <source>
        <dbReference type="ARBA" id="ARBA00010126"/>
    </source>
</evidence>
<dbReference type="GeneTree" id="ENSGT00940000154049"/>
<feature type="domain" description="Nuclear speckle splicing regulatory protein 1 N-terminal" evidence="6">
    <location>
        <begin position="89"/>
        <end position="148"/>
    </location>
</feature>
<dbReference type="GO" id="GO:0000381">
    <property type="term" value="P:regulation of alternative mRNA splicing, via spliceosome"/>
    <property type="evidence" value="ECO:0007669"/>
    <property type="project" value="InterPro"/>
</dbReference>
<dbReference type="Bgee" id="ENSCATG00000031727">
    <property type="expression patterns" value="Expressed in pituitary gland and 12 other cell types or tissues"/>
</dbReference>
<dbReference type="OMA" id="MSKPLAF"/>
<comment type="similarity">
    <text evidence="1">Belongs to the NSRP1 family.</text>
</comment>
<dbReference type="Proteomes" id="UP000233060">
    <property type="component" value="Unassembled WGS sequence"/>
</dbReference>
<dbReference type="InterPro" id="IPR046850">
    <property type="entry name" value="NRP1_C"/>
</dbReference>
<feature type="compositionally biased region" description="Basic and acidic residues" evidence="5">
    <location>
        <begin position="183"/>
        <end position="203"/>
    </location>
</feature>
<reference evidence="8" key="1">
    <citation type="submission" date="2025-08" db="UniProtKB">
        <authorList>
            <consortium name="Ensembl"/>
        </authorList>
    </citation>
    <scope>IDENTIFICATION</scope>
</reference>
<evidence type="ECO:0000313" key="8">
    <source>
        <dbReference type="Ensembl" id="ENSCATP00000015500.1"/>
    </source>
</evidence>
<name>A0A2K5LRC4_CERAT</name>
<dbReference type="PANTHER" id="PTHR31938:SF4">
    <property type="entry name" value="NUCLEAR SPECKLE SPLICING REGULATORY PROTEIN 1"/>
    <property type="match status" value="1"/>
</dbReference>
<reference evidence="8" key="2">
    <citation type="submission" date="2025-09" db="UniProtKB">
        <authorList>
            <consortium name="Ensembl"/>
        </authorList>
    </citation>
    <scope>IDENTIFICATION</scope>
</reference>
<feature type="region of interest" description="Disordered" evidence="5">
    <location>
        <begin position="24"/>
        <end position="61"/>
    </location>
</feature>
<evidence type="ECO:0000313" key="9">
    <source>
        <dbReference type="Proteomes" id="UP000233060"/>
    </source>
</evidence>
<protein>
    <recommendedName>
        <fullName evidence="2">Nuclear speckle splicing regulatory protein 1</fullName>
    </recommendedName>
    <alternativeName>
        <fullName evidence="4">Coiled-coil domain-containing protein 55</fullName>
    </alternativeName>
</protein>
<feature type="compositionally biased region" description="Polar residues" evidence="5">
    <location>
        <begin position="40"/>
        <end position="57"/>
    </location>
</feature>
<feature type="region of interest" description="Disordered" evidence="5">
    <location>
        <begin position="76"/>
        <end position="107"/>
    </location>
</feature>
<feature type="compositionally biased region" description="Basic and acidic residues" evidence="5">
    <location>
        <begin position="279"/>
        <end position="410"/>
    </location>
</feature>
<organism evidence="8 9">
    <name type="scientific">Cercocebus atys</name>
    <name type="common">Sooty mangabey</name>
    <name type="synonym">Cercocebus torquatus atys</name>
    <dbReference type="NCBI Taxonomy" id="9531"/>
    <lineage>
        <taxon>Eukaryota</taxon>
        <taxon>Metazoa</taxon>
        <taxon>Chordata</taxon>
        <taxon>Craniata</taxon>
        <taxon>Vertebrata</taxon>
        <taxon>Euteleostomi</taxon>
        <taxon>Mammalia</taxon>
        <taxon>Eutheria</taxon>
        <taxon>Euarchontoglires</taxon>
        <taxon>Primates</taxon>
        <taxon>Haplorrhini</taxon>
        <taxon>Catarrhini</taxon>
        <taxon>Cercopithecidae</taxon>
        <taxon>Cercopithecinae</taxon>
        <taxon>Cercocebus</taxon>
    </lineage>
</organism>
<dbReference type="Pfam" id="PF09745">
    <property type="entry name" value="NSRP1_N"/>
    <property type="match status" value="1"/>
</dbReference>
<evidence type="ECO:0000256" key="5">
    <source>
        <dbReference type="SAM" id="MobiDB-lite"/>
    </source>
</evidence>
<keyword evidence="3" id="KW-0175">Coiled coil</keyword>
<keyword evidence="9" id="KW-1185">Reference proteome</keyword>
<proteinExistence type="inferred from homology"/>
<evidence type="ECO:0000259" key="6">
    <source>
        <dbReference type="Pfam" id="PF09745"/>
    </source>
</evidence>
<dbReference type="InterPro" id="IPR018612">
    <property type="entry name" value="NSRP1_N"/>
</dbReference>
<evidence type="ECO:0000259" key="7">
    <source>
        <dbReference type="Pfam" id="PF20427"/>
    </source>
</evidence>
<dbReference type="Pfam" id="PF20427">
    <property type="entry name" value="NRP1_C"/>
    <property type="match status" value="1"/>
</dbReference>
<feature type="compositionally biased region" description="Basic residues" evidence="5">
    <location>
        <begin position="263"/>
        <end position="278"/>
    </location>
</feature>
<evidence type="ECO:0000256" key="3">
    <source>
        <dbReference type="ARBA" id="ARBA00023054"/>
    </source>
</evidence>
<feature type="domain" description="Nuclear speckle splicing regulatory protein 1 RS-like" evidence="7">
    <location>
        <begin position="257"/>
        <end position="325"/>
    </location>
</feature>
<evidence type="ECO:0000256" key="2">
    <source>
        <dbReference type="ARBA" id="ARBA00020556"/>
    </source>
</evidence>
<dbReference type="PANTHER" id="PTHR31938">
    <property type="entry name" value="NUCLEAR SPECKLE SPLICING REGULATORY PROTEIN 1"/>
    <property type="match status" value="1"/>
</dbReference>
<accession>A0A2K5LRC4</accession>
<dbReference type="STRING" id="9531.ENSCATP00000015500"/>
<sequence length="451" mass="53318">MAILGRQYVLILPKKTQQLHPVLQKSSVFGNDSDDDDETSMSGSLQREAAENNQTGIQKALEEDATVYEYDSIYDEMQKKQEENNPKLKKEQEKRMEEKIQREREMEKGEFDDKEVFVTSAYKKKLRERAEEEEREKGAVALEACLDVIKQKDLSGFYSHLLNQAVGEEEVPKCSFCEAKSGIKEEKSRGYSDEVSSKTRVPQEKCILQTDVKVEENSDADSDFDAKSSEDDEIEETRVNCRREKHHRNQNHSQSPSEERGHSARHHLKGSRTSRGHVKREDQHQQKQSRDQENHYRLHRDSHWKRHEQEDKPRMRDQRERSDRNRHSEKGEKEEKSKAKEEHMKVRKERYENNDRKESSPSSRAKDKFLDQERSNKMRNMAKDKEVNQEKPRLTEERQEEKDKEQERPPEAVSKFAKRNNEETVMSARDRYLARQMAQVNAKSYIEKEDD</sequence>
<dbReference type="Ensembl" id="ENSCATT00000039654.1">
    <property type="protein sequence ID" value="ENSCATP00000015500.1"/>
    <property type="gene ID" value="ENSCATG00000031727.1"/>
</dbReference>
<evidence type="ECO:0000256" key="4">
    <source>
        <dbReference type="ARBA" id="ARBA00030718"/>
    </source>
</evidence>
<dbReference type="AlphaFoldDB" id="A0A2K5LRC4"/>
<dbReference type="InterPro" id="IPR042816">
    <property type="entry name" value="Nsrp1"/>
</dbReference>